<evidence type="ECO:0000256" key="4">
    <source>
        <dbReference type="ARBA" id="ARBA00022968"/>
    </source>
</evidence>
<sequence>MNLSTAGACLRFLLLLLLLSPALSVYVGPALKSQWQDPYRGRDHVFHMQLEVSGIELDHLLLSSNYTQMDLYVLFYVPSNPLAKTLLPVWKQVWERFAPIPRVDVLQVDCSGVGGISCKDRNVVDIPSIQRFPAGSPHGFFYRGSVDLFALEEWIIDASNLEKEMKPRDVQPVSGCVAFRQTSGCDPEGGREPHKDKPCDHEIPSGMSGYCECGEGDHRMKVRCRHQPFRCDEVCVKVPGCVAWRQTGSCVPDGPREPQNDKHCRRALMAGVSGYCECEGGRKVALMACSTRTIGTFTCEEKCNEPIQ</sequence>
<dbReference type="CDD" id="cd02961">
    <property type="entry name" value="PDI_a_family"/>
    <property type="match status" value="1"/>
</dbReference>
<evidence type="ECO:0000256" key="6">
    <source>
        <dbReference type="ARBA" id="ARBA00023034"/>
    </source>
</evidence>
<gene>
    <name evidence="10" type="ORF">GTHE00462_LOCUS28374</name>
</gene>
<feature type="chain" id="PRO_5031304108" description="Thioredoxin domain-containing protein" evidence="9">
    <location>
        <begin position="25"/>
        <end position="308"/>
    </location>
</feature>
<keyword evidence="3" id="KW-0812">Transmembrane</keyword>
<keyword evidence="6" id="KW-0333">Golgi apparatus</keyword>
<dbReference type="PANTHER" id="PTHR31646">
    <property type="entry name" value="ALPHA-1,2-MANNOSYLTRANSFERASE MNN2"/>
    <property type="match status" value="1"/>
</dbReference>
<dbReference type="GO" id="GO:0000139">
    <property type="term" value="C:Golgi membrane"/>
    <property type="evidence" value="ECO:0007669"/>
    <property type="project" value="UniProtKB-SubCell"/>
</dbReference>
<dbReference type="GO" id="GO:0046354">
    <property type="term" value="P:mannan biosynthetic process"/>
    <property type="evidence" value="ECO:0007669"/>
    <property type="project" value="TreeGrafter"/>
</dbReference>
<dbReference type="InterPro" id="IPR036249">
    <property type="entry name" value="Thioredoxin-like_sf"/>
</dbReference>
<keyword evidence="4" id="KW-0735">Signal-anchor</keyword>
<evidence type="ECO:0000256" key="7">
    <source>
        <dbReference type="ARBA" id="ARBA00023136"/>
    </source>
</evidence>
<protein>
    <recommendedName>
        <fullName evidence="11">Thioredoxin domain-containing protein</fullName>
    </recommendedName>
</protein>
<evidence type="ECO:0000256" key="1">
    <source>
        <dbReference type="ARBA" id="ARBA00004394"/>
    </source>
</evidence>
<dbReference type="SUPFAM" id="SSF52833">
    <property type="entry name" value="Thioredoxin-like"/>
    <property type="match status" value="1"/>
</dbReference>
<dbReference type="GO" id="GO:0000026">
    <property type="term" value="F:alpha-1,2-mannosyltransferase activity"/>
    <property type="evidence" value="ECO:0007669"/>
    <property type="project" value="TreeGrafter"/>
</dbReference>
<evidence type="ECO:0000256" key="8">
    <source>
        <dbReference type="ARBA" id="ARBA00037847"/>
    </source>
</evidence>
<evidence type="ECO:0000256" key="2">
    <source>
        <dbReference type="ARBA" id="ARBA00004606"/>
    </source>
</evidence>
<proteinExistence type="predicted"/>
<dbReference type="AlphaFoldDB" id="A0A7S4P3M9"/>
<keyword evidence="5" id="KW-1133">Transmembrane helix</keyword>
<keyword evidence="9" id="KW-0732">Signal</keyword>
<name>A0A7S4P3M9_GUITH</name>
<reference evidence="10" key="1">
    <citation type="submission" date="2021-01" db="EMBL/GenBank/DDBJ databases">
        <authorList>
            <person name="Corre E."/>
            <person name="Pelletier E."/>
            <person name="Niang G."/>
            <person name="Scheremetjew M."/>
            <person name="Finn R."/>
            <person name="Kale V."/>
            <person name="Holt S."/>
            <person name="Cochrane G."/>
            <person name="Meng A."/>
            <person name="Brown T."/>
            <person name="Cohen L."/>
        </authorList>
    </citation>
    <scope>NUCLEOTIDE SEQUENCE</scope>
    <source>
        <strain evidence="10">CCMP 2712</strain>
    </source>
</reference>
<evidence type="ECO:0000313" key="10">
    <source>
        <dbReference type="EMBL" id="CAE2322758.1"/>
    </source>
</evidence>
<comment type="subcellular location">
    <subcellularLocation>
        <location evidence="8">Endomembrane system</location>
        <topology evidence="8">Single-pass membrane protein</topology>
    </subcellularLocation>
    <subcellularLocation>
        <location evidence="1">Golgi apparatus membrane</location>
    </subcellularLocation>
    <subcellularLocation>
        <location evidence="2">Membrane</location>
        <topology evidence="2">Single-pass type II membrane protein</topology>
    </subcellularLocation>
</comment>
<feature type="signal peptide" evidence="9">
    <location>
        <begin position="1"/>
        <end position="24"/>
    </location>
</feature>
<organism evidence="10">
    <name type="scientific">Guillardia theta</name>
    <name type="common">Cryptophyte</name>
    <name type="synonym">Cryptomonas phi</name>
    <dbReference type="NCBI Taxonomy" id="55529"/>
    <lineage>
        <taxon>Eukaryota</taxon>
        <taxon>Cryptophyceae</taxon>
        <taxon>Pyrenomonadales</taxon>
        <taxon>Geminigeraceae</taxon>
        <taxon>Guillardia</taxon>
    </lineage>
</organism>
<dbReference type="PANTHER" id="PTHR31646:SF1">
    <property type="entry name" value="ALPHA-1,2-MANNOSYLTRANSFERASE MNN2"/>
    <property type="match status" value="1"/>
</dbReference>
<keyword evidence="7" id="KW-0472">Membrane</keyword>
<evidence type="ECO:0000256" key="5">
    <source>
        <dbReference type="ARBA" id="ARBA00022989"/>
    </source>
</evidence>
<accession>A0A7S4P3M9</accession>
<dbReference type="EMBL" id="HBKN01036319">
    <property type="protein sequence ID" value="CAE2322758.1"/>
    <property type="molecule type" value="Transcribed_RNA"/>
</dbReference>
<evidence type="ECO:0000256" key="3">
    <source>
        <dbReference type="ARBA" id="ARBA00022692"/>
    </source>
</evidence>
<evidence type="ECO:0000256" key="9">
    <source>
        <dbReference type="SAM" id="SignalP"/>
    </source>
</evidence>
<evidence type="ECO:0008006" key="11">
    <source>
        <dbReference type="Google" id="ProtNLM"/>
    </source>
</evidence>
<dbReference type="Gene3D" id="3.40.30.10">
    <property type="entry name" value="Glutaredoxin"/>
    <property type="match status" value="1"/>
</dbReference>